<evidence type="ECO:0000313" key="4">
    <source>
        <dbReference type="Proteomes" id="UP000070533"/>
    </source>
</evidence>
<keyword evidence="4" id="KW-1185">Reference proteome</keyword>
<feature type="transmembrane region" description="Helical" evidence="2">
    <location>
        <begin position="38"/>
        <end position="57"/>
    </location>
</feature>
<evidence type="ECO:0000256" key="1">
    <source>
        <dbReference type="SAM" id="MobiDB-lite"/>
    </source>
</evidence>
<keyword evidence="2" id="KW-0472">Membrane</keyword>
<reference evidence="4" key="1">
    <citation type="submission" date="2016-01" db="EMBL/GenBank/DDBJ databases">
        <authorList>
            <person name="Mitreva M."/>
            <person name="Pepin K.H."/>
            <person name="Mihindukulasuriya K.A."/>
            <person name="Fulton R."/>
            <person name="Fronick C."/>
            <person name="O'Laughlin M."/>
            <person name="Miner T."/>
            <person name="Herter B."/>
            <person name="Rosa B.A."/>
            <person name="Cordes M."/>
            <person name="Tomlinson C."/>
            <person name="Wollam A."/>
            <person name="Palsikar V.B."/>
            <person name="Mardis E.R."/>
            <person name="Wilson R.K."/>
        </authorList>
    </citation>
    <scope>NUCLEOTIDE SEQUENCE [LARGE SCALE GENOMIC DNA]</scope>
    <source>
        <strain evidence="4">MJR7716</strain>
    </source>
</reference>
<sequence>MPLKAVSGVGGTGLGEGDGSSFAQEAANKFKTMAKKNVLSFIFNCFYGTFFQGMFVVI</sequence>
<dbReference type="AlphaFoldDB" id="A0A133PR51"/>
<evidence type="ECO:0000256" key="2">
    <source>
        <dbReference type="SAM" id="Phobius"/>
    </source>
</evidence>
<protein>
    <submittedName>
        <fullName evidence="3">Uncharacterized protein</fullName>
    </submittedName>
</protein>
<gene>
    <name evidence="3" type="ORF">HMPREF3226_02973</name>
</gene>
<feature type="region of interest" description="Disordered" evidence="1">
    <location>
        <begin position="1"/>
        <end position="20"/>
    </location>
</feature>
<accession>A0A133PR51</accession>
<dbReference type="EMBL" id="LRQG01000284">
    <property type="protein sequence ID" value="KXA31213.1"/>
    <property type="molecule type" value="Genomic_DNA"/>
</dbReference>
<proteinExistence type="predicted"/>
<keyword evidence="2" id="KW-1133">Transmembrane helix</keyword>
<dbReference type="Proteomes" id="UP000070533">
    <property type="component" value="Unassembled WGS sequence"/>
</dbReference>
<organism evidence="3 4">
    <name type="scientific">Prevotella corporis</name>
    <dbReference type="NCBI Taxonomy" id="28128"/>
    <lineage>
        <taxon>Bacteria</taxon>
        <taxon>Pseudomonadati</taxon>
        <taxon>Bacteroidota</taxon>
        <taxon>Bacteroidia</taxon>
        <taxon>Bacteroidales</taxon>
        <taxon>Prevotellaceae</taxon>
        <taxon>Prevotella</taxon>
    </lineage>
</organism>
<comment type="caution">
    <text evidence="3">The sequence shown here is derived from an EMBL/GenBank/DDBJ whole genome shotgun (WGS) entry which is preliminary data.</text>
</comment>
<evidence type="ECO:0000313" key="3">
    <source>
        <dbReference type="EMBL" id="KXA31213.1"/>
    </source>
</evidence>
<feature type="compositionally biased region" description="Gly residues" evidence="1">
    <location>
        <begin position="8"/>
        <end position="18"/>
    </location>
</feature>
<keyword evidence="2" id="KW-0812">Transmembrane</keyword>
<name>A0A133PR51_9BACT</name>